<organism evidence="2 3">
    <name type="scientific">Sutcliffiella rhizosphaerae</name>
    <dbReference type="NCBI Taxonomy" id="2880967"/>
    <lineage>
        <taxon>Bacteria</taxon>
        <taxon>Bacillati</taxon>
        <taxon>Bacillota</taxon>
        <taxon>Bacilli</taxon>
        <taxon>Bacillales</taxon>
        <taxon>Bacillaceae</taxon>
        <taxon>Sutcliffiella</taxon>
    </lineage>
</organism>
<gene>
    <name evidence="2" type="ORF">BACCIP111883_03585</name>
</gene>
<comment type="caution">
    <text evidence="2">The sequence shown here is derived from an EMBL/GenBank/DDBJ whole genome shotgun (WGS) entry which is preliminary data.</text>
</comment>
<accession>A0ABN8AC61</accession>
<sequence>MLEIIYYTDSRGRQPVYEWIQHTKKHEPANFRKMYQLQVMLHENGKLIQSGEIKRKDIKKLKGTEMWQLRVNDHRILFFYYQGNAIVFTNTFIKKQNETPQSEIDRAETRKNHFLNKPL</sequence>
<evidence type="ECO:0000313" key="2">
    <source>
        <dbReference type="EMBL" id="CAG9622794.1"/>
    </source>
</evidence>
<dbReference type="InterPro" id="IPR009241">
    <property type="entry name" value="HigB-like"/>
</dbReference>
<keyword evidence="3" id="KW-1185">Reference proteome</keyword>
<proteinExistence type="predicted"/>
<dbReference type="RefSeq" id="WP_230503654.1">
    <property type="nucleotide sequence ID" value="NZ_CAKJTJ010000027.1"/>
</dbReference>
<dbReference type="EMBL" id="CAKJTJ010000027">
    <property type="protein sequence ID" value="CAG9622794.1"/>
    <property type="molecule type" value="Genomic_DNA"/>
</dbReference>
<dbReference type="Proteomes" id="UP000789833">
    <property type="component" value="Unassembled WGS sequence"/>
</dbReference>
<evidence type="ECO:0000256" key="1">
    <source>
        <dbReference type="SAM" id="MobiDB-lite"/>
    </source>
</evidence>
<dbReference type="Pfam" id="PF05973">
    <property type="entry name" value="Gp49"/>
    <property type="match status" value="1"/>
</dbReference>
<evidence type="ECO:0008006" key="4">
    <source>
        <dbReference type="Google" id="ProtNLM"/>
    </source>
</evidence>
<reference evidence="2 3" key="1">
    <citation type="submission" date="2021-10" db="EMBL/GenBank/DDBJ databases">
        <authorList>
            <person name="Criscuolo A."/>
        </authorList>
    </citation>
    <scope>NUCLEOTIDE SEQUENCE [LARGE SCALE GENOMIC DNA]</scope>
    <source>
        <strain evidence="3">CIP 111883</strain>
    </source>
</reference>
<dbReference type="SUPFAM" id="SSF143011">
    <property type="entry name" value="RelE-like"/>
    <property type="match status" value="1"/>
</dbReference>
<feature type="region of interest" description="Disordered" evidence="1">
    <location>
        <begin position="98"/>
        <end position="119"/>
    </location>
</feature>
<dbReference type="InterPro" id="IPR035093">
    <property type="entry name" value="RelE/ParE_toxin_dom_sf"/>
</dbReference>
<protein>
    <recommendedName>
        <fullName evidence="4">Type II toxin-antitoxin system RelE/ParE family toxin</fullName>
    </recommendedName>
</protein>
<evidence type="ECO:0000313" key="3">
    <source>
        <dbReference type="Proteomes" id="UP000789833"/>
    </source>
</evidence>
<name>A0ABN8AC61_9BACI</name>